<dbReference type="EMBL" id="CP047628">
    <property type="protein sequence ID" value="QIW58448.1"/>
    <property type="molecule type" value="Genomic_DNA"/>
</dbReference>
<name>A0A290Q1K0_9LACT</name>
<dbReference type="KEGG" id="lrn:CMV25_10205"/>
<gene>
    <name evidence="1" type="ORF">GU334_05805</name>
</gene>
<evidence type="ECO:0000313" key="2">
    <source>
        <dbReference type="Proteomes" id="UP000501558"/>
    </source>
</evidence>
<organism evidence="1 2">
    <name type="scientific">Pseudolactococcus raffinolactis</name>
    <dbReference type="NCBI Taxonomy" id="1366"/>
    <lineage>
        <taxon>Bacteria</taxon>
        <taxon>Bacillati</taxon>
        <taxon>Bacillota</taxon>
        <taxon>Bacilli</taxon>
        <taxon>Lactobacillales</taxon>
        <taxon>Streptococcaceae</taxon>
        <taxon>Pseudolactococcus</taxon>
    </lineage>
</organism>
<sequence length="103" mass="11536">MVIGHNEWLALIIGVILMMTGSQLFRGKWLFLIAGYNTLSQSDKEKLNSKFIGRVIGILLLLSSVIIGAMVLYPKGKTVWFICQILIIIIAVIYVNGRKSKNQ</sequence>
<dbReference type="InterPro" id="IPR017259">
    <property type="entry name" value="UCP037672"/>
</dbReference>
<dbReference type="Pfam" id="PF12650">
    <property type="entry name" value="DUF3784"/>
    <property type="match status" value="1"/>
</dbReference>
<dbReference type="RefSeq" id="WP_096040394.1">
    <property type="nucleotide sequence ID" value="NZ_CP023392.1"/>
</dbReference>
<dbReference type="Proteomes" id="UP000501558">
    <property type="component" value="Chromosome"/>
</dbReference>
<reference evidence="1 2" key="1">
    <citation type="submission" date="2019-12" db="EMBL/GenBank/DDBJ databases">
        <title>Whole genome sequences of Lactococcus raffinolactis strains isolated from sewage.</title>
        <authorList>
            <person name="Ybazeta G."/>
            <person name="Ross M."/>
            <person name="Brabant-Kirwan D."/>
            <person name="Saleh M."/>
            <person name="Dillon J.A."/>
            <person name="Splinter K."/>
            <person name="Nokhbeh R."/>
        </authorList>
    </citation>
    <scope>NUCLEOTIDE SEQUENCE [LARGE SCALE GENOMIC DNA]</scope>
    <source>
        <strain evidence="1 2">Lr_19_14</strain>
    </source>
</reference>
<proteinExistence type="predicted"/>
<dbReference type="AlphaFoldDB" id="A0A290Q1K0"/>
<evidence type="ECO:0000313" key="1">
    <source>
        <dbReference type="EMBL" id="QIW58448.1"/>
    </source>
</evidence>
<protein>
    <submittedName>
        <fullName evidence="1">DUF3784 domain-containing protein</fullName>
    </submittedName>
</protein>
<keyword evidence="2" id="KW-1185">Reference proteome</keyword>
<accession>A0A290Q1K0</accession>